<dbReference type="InterPro" id="IPR006130">
    <property type="entry name" value="Asp/Orn_carbamoylTrfase"/>
</dbReference>
<dbReference type="NCBIfam" id="NF001986">
    <property type="entry name" value="PRK00779.1"/>
    <property type="match status" value="1"/>
</dbReference>
<dbReference type="SUPFAM" id="SSF53671">
    <property type="entry name" value="Aspartate/ornithine carbamoyltransferase"/>
    <property type="match status" value="1"/>
</dbReference>
<evidence type="ECO:0000256" key="2">
    <source>
        <dbReference type="ARBA" id="ARBA00007805"/>
    </source>
</evidence>
<dbReference type="FunFam" id="3.40.50.1370:FF:000008">
    <property type="entry name" value="Ornithine carbamoyltransferase"/>
    <property type="match status" value="1"/>
</dbReference>
<dbReference type="PANTHER" id="PTHR45753">
    <property type="entry name" value="ORNITHINE CARBAMOYLTRANSFERASE, MITOCHONDRIAL"/>
    <property type="match status" value="1"/>
</dbReference>
<comment type="similarity">
    <text evidence="2 6">Belongs to the aspartate/ornithine carbamoyltransferase superfamily. OTCase family.</text>
</comment>
<dbReference type="PANTHER" id="PTHR45753:SF3">
    <property type="entry name" value="ORNITHINE TRANSCARBAMYLASE, MITOCHONDRIAL"/>
    <property type="match status" value="1"/>
</dbReference>
<dbReference type="EC" id="2.1.3.3" evidence="3 6"/>
<evidence type="ECO:0000259" key="8">
    <source>
        <dbReference type="Pfam" id="PF02729"/>
    </source>
</evidence>
<evidence type="ECO:0000259" key="7">
    <source>
        <dbReference type="Pfam" id="PF00185"/>
    </source>
</evidence>
<sequence>MMKHCLTGLELSPADTLQLLALAQVQKASPENYQHTLAGKSVVTLFEKPSLRTRLSFDIGLQKLGGHAVYLNEQGQGMGVRETVADYARNLSCWADAIVARVMSHRTLEELAQHASVPVVNSLCDLFHPCQALADFLTLQEQYGKVQGLKLVYLGDGNNVSHSLMLTAAAVGTDCTVICPKGYEPNADLVKKAQALAAQSGAHIVVTHDIAAVADADALYTDTWVSMGDDQPLDAVREIFHPYQINAQLVEHSGVTSVLHCQPAHRGYEITSDVMDGPLSRCFQQAENRLYAQNALLTLLLNPTAAVLPESMEKAS</sequence>
<dbReference type="PRINTS" id="PR00100">
    <property type="entry name" value="AOTCASE"/>
</dbReference>
<dbReference type="HAMAP" id="MF_01109">
    <property type="entry name" value="OTCase"/>
    <property type="match status" value="1"/>
</dbReference>
<feature type="binding site" evidence="6">
    <location>
        <position position="101"/>
    </location>
    <ligand>
        <name>carbamoyl phosphate</name>
        <dbReference type="ChEBI" id="CHEBI:58228"/>
    </ligand>
</feature>
<dbReference type="GO" id="GO:0019240">
    <property type="term" value="P:citrulline biosynthetic process"/>
    <property type="evidence" value="ECO:0007669"/>
    <property type="project" value="TreeGrafter"/>
</dbReference>
<dbReference type="RefSeq" id="WP_126752907.1">
    <property type="nucleotide sequence ID" value="NZ_JBHUMT010000013.1"/>
</dbReference>
<dbReference type="GO" id="GO:0004585">
    <property type="term" value="F:ornithine carbamoyltransferase activity"/>
    <property type="evidence" value="ECO:0007669"/>
    <property type="project" value="UniProtKB-UniRule"/>
</dbReference>
<dbReference type="GO" id="GO:0005737">
    <property type="term" value="C:cytoplasm"/>
    <property type="evidence" value="ECO:0007669"/>
    <property type="project" value="UniProtKB-SubCell"/>
</dbReference>
<evidence type="ECO:0000256" key="1">
    <source>
        <dbReference type="ARBA" id="ARBA00004975"/>
    </source>
</evidence>
<dbReference type="InterPro" id="IPR024904">
    <property type="entry name" value="OTCase_ArgI"/>
</dbReference>
<comment type="catalytic activity">
    <reaction evidence="5 6">
        <text>carbamoyl phosphate + L-ornithine = L-citrulline + phosphate + H(+)</text>
        <dbReference type="Rhea" id="RHEA:19513"/>
        <dbReference type="ChEBI" id="CHEBI:15378"/>
        <dbReference type="ChEBI" id="CHEBI:43474"/>
        <dbReference type="ChEBI" id="CHEBI:46911"/>
        <dbReference type="ChEBI" id="CHEBI:57743"/>
        <dbReference type="ChEBI" id="CHEBI:58228"/>
        <dbReference type="EC" id="2.1.3.3"/>
    </reaction>
</comment>
<proteinExistence type="inferred from homology"/>
<comment type="caution">
    <text evidence="9">The sequence shown here is derived from an EMBL/GenBank/DDBJ whole genome shotgun (WGS) entry which is preliminary data.</text>
</comment>
<feature type="domain" description="Aspartate/ornithine carbamoyltransferase Asp/Orn-binding" evidence="7">
    <location>
        <begin position="147"/>
        <end position="299"/>
    </location>
</feature>
<evidence type="ECO:0000313" key="10">
    <source>
        <dbReference type="Proteomes" id="UP000288361"/>
    </source>
</evidence>
<dbReference type="PRINTS" id="PR00102">
    <property type="entry name" value="OTCASE"/>
</dbReference>
<protein>
    <recommendedName>
        <fullName evidence="3 6">Ornithine carbamoyltransferase</fullName>
        <shortName evidence="6">OTCase</shortName>
        <ecNumber evidence="3 6">2.1.3.3</ecNumber>
    </recommendedName>
</protein>
<keyword evidence="4 6" id="KW-0808">Transferase</keyword>
<feature type="binding site" evidence="6">
    <location>
        <begin position="226"/>
        <end position="227"/>
    </location>
    <ligand>
        <name>L-ornithine</name>
        <dbReference type="ChEBI" id="CHEBI:46911"/>
    </ligand>
</feature>
<evidence type="ECO:0000256" key="4">
    <source>
        <dbReference type="ARBA" id="ARBA00022679"/>
    </source>
</evidence>
<dbReference type="NCBIfam" id="TIGR00658">
    <property type="entry name" value="orni_carb_tr"/>
    <property type="match status" value="1"/>
</dbReference>
<evidence type="ECO:0000313" key="9">
    <source>
        <dbReference type="EMBL" id="RUO60671.1"/>
    </source>
</evidence>
<feature type="domain" description="Aspartate/ornithine carbamoyltransferase carbamoyl-P binding" evidence="8">
    <location>
        <begin position="3"/>
        <end position="141"/>
    </location>
</feature>
<name>A0A432YI84_9GAMM</name>
<comment type="subcellular location">
    <subcellularLocation>
        <location evidence="6">Cytoplasm</location>
    </subcellularLocation>
</comment>
<comment type="pathway">
    <text evidence="1">Amino-acid biosynthesis; L-arginine biosynthesis; L-arginine from L-ornithine and carbamoyl phosphate: step 1/3.</text>
</comment>
<dbReference type="EMBL" id="PIQA01000014">
    <property type="protein sequence ID" value="RUO60671.1"/>
    <property type="molecule type" value="Genomic_DNA"/>
</dbReference>
<organism evidence="9 10">
    <name type="scientific">Idiomarina piscisalsi</name>
    <dbReference type="NCBI Taxonomy" id="1096243"/>
    <lineage>
        <taxon>Bacteria</taxon>
        <taxon>Pseudomonadati</taxon>
        <taxon>Pseudomonadota</taxon>
        <taxon>Gammaproteobacteria</taxon>
        <taxon>Alteromonadales</taxon>
        <taxon>Idiomarinaceae</taxon>
        <taxon>Idiomarina</taxon>
    </lineage>
</organism>
<evidence type="ECO:0000256" key="5">
    <source>
        <dbReference type="ARBA" id="ARBA00048772"/>
    </source>
</evidence>
<dbReference type="NCBIfam" id="NF011380">
    <property type="entry name" value="PRK14805.1"/>
    <property type="match status" value="1"/>
</dbReference>
<dbReference type="AlphaFoldDB" id="A0A432YI84"/>
<dbReference type="Pfam" id="PF00185">
    <property type="entry name" value="OTCace"/>
    <property type="match status" value="1"/>
</dbReference>
<dbReference type="Pfam" id="PF02729">
    <property type="entry name" value="OTCace_N"/>
    <property type="match status" value="1"/>
</dbReference>
<dbReference type="Gene3D" id="3.40.50.1370">
    <property type="entry name" value="Aspartate/ornithine carbamoyltransferase"/>
    <property type="match status" value="2"/>
</dbReference>
<dbReference type="GO" id="GO:0016597">
    <property type="term" value="F:amino acid binding"/>
    <property type="evidence" value="ECO:0007669"/>
    <property type="project" value="InterPro"/>
</dbReference>
<evidence type="ECO:0000256" key="6">
    <source>
        <dbReference type="HAMAP-Rule" id="MF_01109"/>
    </source>
</evidence>
<gene>
    <name evidence="9" type="ORF">CWI73_11495</name>
</gene>
<dbReference type="InterPro" id="IPR006132">
    <property type="entry name" value="Asp/Orn_carbamoyltranf_P-bd"/>
</dbReference>
<feature type="binding site" evidence="6">
    <location>
        <position position="222"/>
    </location>
    <ligand>
        <name>L-ornithine</name>
        <dbReference type="ChEBI" id="CHEBI:46911"/>
    </ligand>
</feature>
<feature type="binding site" evidence="6">
    <location>
        <position position="159"/>
    </location>
    <ligand>
        <name>L-ornithine</name>
        <dbReference type="ChEBI" id="CHEBI:46911"/>
    </ligand>
</feature>
<dbReference type="GO" id="GO:0042450">
    <property type="term" value="P:L-arginine biosynthetic process via ornithine"/>
    <property type="evidence" value="ECO:0007669"/>
    <property type="project" value="UniProtKB-UniRule"/>
</dbReference>
<comment type="caution">
    <text evidence="6">Lacks conserved residue(s) required for the propagation of feature annotation.</text>
</comment>
<dbReference type="InterPro" id="IPR002292">
    <property type="entry name" value="Orn/put_carbamltrans"/>
</dbReference>
<accession>A0A432YI84</accession>
<feature type="binding site" evidence="6">
    <location>
        <position position="289"/>
    </location>
    <ligand>
        <name>carbamoyl phosphate</name>
        <dbReference type="ChEBI" id="CHEBI:58228"/>
    </ligand>
</feature>
<dbReference type="Proteomes" id="UP000288361">
    <property type="component" value="Unassembled WGS sequence"/>
</dbReference>
<dbReference type="InterPro" id="IPR006131">
    <property type="entry name" value="Asp_carbamoyltransf_Asp/Orn-bd"/>
</dbReference>
<keyword evidence="6" id="KW-0963">Cytoplasm</keyword>
<reference evidence="9 10" key="1">
    <citation type="journal article" date="2011" name="Front. Microbiol.">
        <title>Genomic signatures of strain selection and enhancement in Bacillus atrophaeus var. globigii, a historical biowarfare simulant.</title>
        <authorList>
            <person name="Gibbons H.S."/>
            <person name="Broomall S.M."/>
            <person name="McNew L.A."/>
            <person name="Daligault H."/>
            <person name="Chapman C."/>
            <person name="Bruce D."/>
            <person name="Karavis M."/>
            <person name="Krepps M."/>
            <person name="McGregor P.A."/>
            <person name="Hong C."/>
            <person name="Park K.H."/>
            <person name="Akmal A."/>
            <person name="Feldman A."/>
            <person name="Lin J.S."/>
            <person name="Chang W.E."/>
            <person name="Higgs B.W."/>
            <person name="Demirev P."/>
            <person name="Lindquist J."/>
            <person name="Liem A."/>
            <person name="Fochler E."/>
            <person name="Read T.D."/>
            <person name="Tapia R."/>
            <person name="Johnson S."/>
            <person name="Bishop-Lilly K.A."/>
            <person name="Detter C."/>
            <person name="Han C."/>
            <person name="Sozhamannan S."/>
            <person name="Rosenzweig C.N."/>
            <person name="Skowronski E.W."/>
        </authorList>
    </citation>
    <scope>NUCLEOTIDE SEQUENCE [LARGE SCALE GENOMIC DNA]</scope>
    <source>
        <strain evidence="9 10">TPS4-2</strain>
    </source>
</reference>
<feature type="binding site" evidence="6">
    <location>
        <begin position="128"/>
        <end position="131"/>
    </location>
    <ligand>
        <name>carbamoyl phosphate</name>
        <dbReference type="ChEBI" id="CHEBI:58228"/>
    </ligand>
</feature>
<dbReference type="InterPro" id="IPR036901">
    <property type="entry name" value="Asp/Orn_carbamoylTrfase_sf"/>
</dbReference>
<evidence type="ECO:0000256" key="3">
    <source>
        <dbReference type="ARBA" id="ARBA00013007"/>
    </source>
</evidence>